<reference evidence="2" key="1">
    <citation type="journal article" date="2015" name="Nature">
        <title>Complex archaea that bridge the gap between prokaryotes and eukaryotes.</title>
        <authorList>
            <person name="Spang A."/>
            <person name="Saw J.H."/>
            <person name="Jorgensen S.L."/>
            <person name="Zaremba-Niedzwiedzka K."/>
            <person name="Martijn J."/>
            <person name="Lind A.E."/>
            <person name="van Eijk R."/>
            <person name="Schleper C."/>
            <person name="Guy L."/>
            <person name="Ettema T.J."/>
        </authorList>
    </citation>
    <scope>NUCLEOTIDE SEQUENCE</scope>
</reference>
<proteinExistence type="predicted"/>
<name>A0A0F9B7P8_9ZZZZ</name>
<accession>A0A0F9B7P8</accession>
<feature type="region of interest" description="Disordered" evidence="1">
    <location>
        <begin position="72"/>
        <end position="95"/>
    </location>
</feature>
<evidence type="ECO:0000313" key="2">
    <source>
        <dbReference type="EMBL" id="KKL09822.1"/>
    </source>
</evidence>
<dbReference type="EMBL" id="LAZR01042314">
    <property type="protein sequence ID" value="KKL09822.1"/>
    <property type="molecule type" value="Genomic_DNA"/>
</dbReference>
<evidence type="ECO:0000256" key="1">
    <source>
        <dbReference type="SAM" id="MobiDB-lite"/>
    </source>
</evidence>
<sequence length="134" mass="15438">MSSKDPFGDLPEFEDWLPVATAKFLELRGITRQPLSDNSVQMQKQLREVEAWQGTVSTMLAEATSYLAIEEERSSQYYHQDEGPGDRKRRVKSETEKERRILGLIQGQVDAIKNRLILGENLNRSNSERNRNNT</sequence>
<protein>
    <submittedName>
        <fullName evidence="2">Uncharacterized protein</fullName>
    </submittedName>
</protein>
<comment type="caution">
    <text evidence="2">The sequence shown here is derived from an EMBL/GenBank/DDBJ whole genome shotgun (WGS) entry which is preliminary data.</text>
</comment>
<dbReference type="AlphaFoldDB" id="A0A0F9B7P8"/>
<gene>
    <name evidence="2" type="ORF">LCGC14_2562030</name>
</gene>
<organism evidence="2">
    <name type="scientific">marine sediment metagenome</name>
    <dbReference type="NCBI Taxonomy" id="412755"/>
    <lineage>
        <taxon>unclassified sequences</taxon>
        <taxon>metagenomes</taxon>
        <taxon>ecological metagenomes</taxon>
    </lineage>
</organism>